<gene>
    <name evidence="1" type="ORF">FHR24_000058</name>
</gene>
<accession>A0ABX0U450</accession>
<dbReference type="PANTHER" id="PTHR34472">
    <property type="entry name" value="SULFUR CARRIER PROTEIN THIS"/>
    <property type="match status" value="1"/>
</dbReference>
<dbReference type="InterPro" id="IPR012675">
    <property type="entry name" value="Beta-grasp_dom_sf"/>
</dbReference>
<dbReference type="InterPro" id="IPR016155">
    <property type="entry name" value="Mopterin_synth/thiamin_S_b"/>
</dbReference>
<dbReference type="InterPro" id="IPR003749">
    <property type="entry name" value="ThiS/MoaD-like"/>
</dbReference>
<dbReference type="NCBIfam" id="TIGR01683">
    <property type="entry name" value="thiS"/>
    <property type="match status" value="1"/>
</dbReference>
<dbReference type="EMBL" id="JAASQL010000001">
    <property type="protein sequence ID" value="NIJ43619.1"/>
    <property type="molecule type" value="Genomic_DNA"/>
</dbReference>
<organism evidence="1 2">
    <name type="scientific">Wenyingzhuangia heitensis</name>
    <dbReference type="NCBI Taxonomy" id="1487859"/>
    <lineage>
        <taxon>Bacteria</taxon>
        <taxon>Pseudomonadati</taxon>
        <taxon>Bacteroidota</taxon>
        <taxon>Flavobacteriia</taxon>
        <taxon>Flavobacteriales</taxon>
        <taxon>Flavobacteriaceae</taxon>
        <taxon>Wenyingzhuangia</taxon>
    </lineage>
</organism>
<dbReference type="Pfam" id="PF02597">
    <property type="entry name" value="ThiS"/>
    <property type="match status" value="1"/>
</dbReference>
<dbReference type="PANTHER" id="PTHR34472:SF1">
    <property type="entry name" value="SULFUR CARRIER PROTEIN THIS"/>
    <property type="match status" value="1"/>
</dbReference>
<comment type="caution">
    <text evidence="1">The sequence shown here is derived from an EMBL/GenBank/DDBJ whole genome shotgun (WGS) entry which is preliminary data.</text>
</comment>
<reference evidence="1 2" key="1">
    <citation type="submission" date="2020-03" db="EMBL/GenBank/DDBJ databases">
        <title>Genomic Encyclopedia of Type Strains, Phase IV (KMG-IV): sequencing the most valuable type-strain genomes for metagenomic binning, comparative biology and taxonomic classification.</title>
        <authorList>
            <person name="Goeker M."/>
        </authorList>
    </citation>
    <scope>NUCLEOTIDE SEQUENCE [LARGE SCALE GENOMIC DNA]</scope>
    <source>
        <strain evidence="1 2">DSM 101599</strain>
    </source>
</reference>
<dbReference type="RefSeq" id="WP_167182174.1">
    <property type="nucleotide sequence ID" value="NZ_JAASQL010000001.1"/>
</dbReference>
<keyword evidence="2" id="KW-1185">Reference proteome</keyword>
<evidence type="ECO:0000313" key="2">
    <source>
        <dbReference type="Proteomes" id="UP000745859"/>
    </source>
</evidence>
<protein>
    <submittedName>
        <fullName evidence="1">Sulfur carrier protein</fullName>
    </submittedName>
</protein>
<proteinExistence type="predicted"/>
<evidence type="ECO:0000313" key="1">
    <source>
        <dbReference type="EMBL" id="NIJ43619.1"/>
    </source>
</evidence>
<dbReference type="Gene3D" id="3.10.20.30">
    <property type="match status" value="1"/>
</dbReference>
<name>A0ABX0U450_9FLAO</name>
<dbReference type="SUPFAM" id="SSF54285">
    <property type="entry name" value="MoaD/ThiS"/>
    <property type="match status" value="1"/>
</dbReference>
<dbReference type="InterPro" id="IPR010035">
    <property type="entry name" value="Thi_S"/>
</dbReference>
<sequence>MMTVKVNNQSREISENTSVARLLQQLEQPENGIAVAINQLIITKTDWTTKVINLNDDILIIQATQGG</sequence>
<dbReference type="Proteomes" id="UP000745859">
    <property type="component" value="Unassembled WGS sequence"/>
</dbReference>
<dbReference type="CDD" id="cd00565">
    <property type="entry name" value="Ubl_ThiS"/>
    <property type="match status" value="1"/>
</dbReference>